<gene>
    <name evidence="2" type="ORF">B4N89_14320</name>
</gene>
<evidence type="ECO:0000256" key="1">
    <source>
        <dbReference type="SAM" id="Phobius"/>
    </source>
</evidence>
<dbReference type="AlphaFoldDB" id="A0A1T3NYN0"/>
<name>A0A1T3NYN0_9ACTN</name>
<feature type="transmembrane region" description="Helical" evidence="1">
    <location>
        <begin position="35"/>
        <end position="54"/>
    </location>
</feature>
<organism evidence="2 3">
    <name type="scientific">Embleya scabrispora</name>
    <dbReference type="NCBI Taxonomy" id="159449"/>
    <lineage>
        <taxon>Bacteria</taxon>
        <taxon>Bacillati</taxon>
        <taxon>Actinomycetota</taxon>
        <taxon>Actinomycetes</taxon>
        <taxon>Kitasatosporales</taxon>
        <taxon>Streptomycetaceae</taxon>
        <taxon>Embleya</taxon>
    </lineage>
</organism>
<dbReference type="RefSeq" id="WP_078976229.1">
    <property type="nucleotide sequence ID" value="NZ_MWQN01000001.1"/>
</dbReference>
<dbReference type="Proteomes" id="UP000190037">
    <property type="component" value="Unassembled WGS sequence"/>
</dbReference>
<evidence type="ECO:0000313" key="3">
    <source>
        <dbReference type="Proteomes" id="UP000190037"/>
    </source>
</evidence>
<accession>A0A1T3NYN0</accession>
<evidence type="ECO:0000313" key="2">
    <source>
        <dbReference type="EMBL" id="OPC81956.1"/>
    </source>
</evidence>
<sequence length="76" mass="7329">MNTLAAGGSTVVIGLPVILLAAAFLLLAGNKAPKLAGFCLFVAGVNLSATAFAASLNDSTGTFVAGAIDAFTSALG</sequence>
<keyword evidence="1" id="KW-0812">Transmembrane</keyword>
<feature type="transmembrane region" description="Helical" evidence="1">
    <location>
        <begin position="6"/>
        <end position="28"/>
    </location>
</feature>
<comment type="caution">
    <text evidence="2">The sequence shown here is derived from an EMBL/GenBank/DDBJ whole genome shotgun (WGS) entry which is preliminary data.</text>
</comment>
<reference evidence="2 3" key="1">
    <citation type="submission" date="2017-03" db="EMBL/GenBank/DDBJ databases">
        <title>Draft genome sequence of Streptomyces scabrisporus NF3, endophyte isolated from Amphipterygium adstringens.</title>
        <authorList>
            <person name="Vazquez M."/>
            <person name="Ceapa C.D."/>
            <person name="Rodriguez Luna D."/>
            <person name="Sanchez Esquivel S."/>
        </authorList>
    </citation>
    <scope>NUCLEOTIDE SEQUENCE [LARGE SCALE GENOMIC DNA]</scope>
    <source>
        <strain evidence="2 3">NF3</strain>
    </source>
</reference>
<keyword evidence="1" id="KW-0472">Membrane</keyword>
<protein>
    <submittedName>
        <fullName evidence="2">Uncharacterized protein</fullName>
    </submittedName>
</protein>
<dbReference type="EMBL" id="MWQN01000001">
    <property type="protein sequence ID" value="OPC81956.1"/>
    <property type="molecule type" value="Genomic_DNA"/>
</dbReference>
<keyword evidence="1" id="KW-1133">Transmembrane helix</keyword>
<proteinExistence type="predicted"/>
<keyword evidence="3" id="KW-1185">Reference proteome</keyword>
<dbReference type="STRING" id="159449.B4N89_14320"/>